<sequence>MTAEFAPPPGQGYDLQKVHTEQNPEFWFRWADRWWMLPNIHLLDFDTHIDVLSFGSKFANISDDATEADIAVLKEHVSALFAKLLDEGRAGQGADFIKVKRPLNVLLDLIDQWKSHSGSDEGEASASAGSSKSTGRPSKRTSTATTKSGSRTRSTVPARKAATPRGNS</sequence>
<organism evidence="2 3">
    <name type="scientific">Actinoplanes missouriensis (strain ATCC 14538 / DSM 43046 / CBS 188.64 / JCM 3121 / NBRC 102363 / NCIMB 12654 / NRRL B-3342 / UNCC 431)</name>
    <dbReference type="NCBI Taxonomy" id="512565"/>
    <lineage>
        <taxon>Bacteria</taxon>
        <taxon>Bacillati</taxon>
        <taxon>Actinomycetota</taxon>
        <taxon>Actinomycetes</taxon>
        <taxon>Micromonosporales</taxon>
        <taxon>Micromonosporaceae</taxon>
        <taxon>Actinoplanes</taxon>
    </lineage>
</organism>
<name>I0H2Q7_ACTM4</name>
<evidence type="ECO:0000313" key="2">
    <source>
        <dbReference type="EMBL" id="BAL87294.1"/>
    </source>
</evidence>
<feature type="region of interest" description="Disordered" evidence="1">
    <location>
        <begin position="116"/>
        <end position="168"/>
    </location>
</feature>
<dbReference type="RefSeq" id="WP_014442189.1">
    <property type="nucleotide sequence ID" value="NC_017093.1"/>
</dbReference>
<proteinExistence type="predicted"/>
<protein>
    <submittedName>
        <fullName evidence="2">Uncharacterized protein</fullName>
    </submittedName>
</protein>
<dbReference type="EMBL" id="AP012319">
    <property type="protein sequence ID" value="BAL87294.1"/>
    <property type="molecule type" value="Genomic_DNA"/>
</dbReference>
<dbReference type="AlphaFoldDB" id="I0H2Q7"/>
<dbReference type="Proteomes" id="UP000007882">
    <property type="component" value="Chromosome"/>
</dbReference>
<keyword evidence="3" id="KW-1185">Reference proteome</keyword>
<gene>
    <name evidence="2" type="ordered locus">AMIS_20740</name>
</gene>
<dbReference type="HOGENOM" id="CLU_1583069_0_0_11"/>
<accession>I0H2Q7</accession>
<reference evidence="2 3" key="1">
    <citation type="submission" date="2012-02" db="EMBL/GenBank/DDBJ databases">
        <title>Complete genome sequence of Actinoplanes missouriensis 431 (= NBRC 102363).</title>
        <authorList>
            <person name="Ohnishi Y."/>
            <person name="Ishikawa J."/>
            <person name="Sekine M."/>
            <person name="Hosoyama A."/>
            <person name="Harada T."/>
            <person name="Narita H."/>
            <person name="Hata T."/>
            <person name="Konno Y."/>
            <person name="Tutikane K."/>
            <person name="Fujita N."/>
            <person name="Horinouchi S."/>
            <person name="Hayakawa M."/>
        </authorList>
    </citation>
    <scope>NUCLEOTIDE SEQUENCE [LARGE SCALE GENOMIC DNA]</scope>
    <source>
        <strain evidence="3">ATCC 14538 / DSM 43046 / CBS 188.64 / JCM 3121 / NBRC 102363 / NCIMB 12654 / NRRL B-3342 / UNCC 431</strain>
    </source>
</reference>
<evidence type="ECO:0000256" key="1">
    <source>
        <dbReference type="SAM" id="MobiDB-lite"/>
    </source>
</evidence>
<evidence type="ECO:0000313" key="3">
    <source>
        <dbReference type="Proteomes" id="UP000007882"/>
    </source>
</evidence>
<feature type="compositionally biased region" description="Polar residues" evidence="1">
    <location>
        <begin position="134"/>
        <end position="155"/>
    </location>
</feature>
<dbReference type="STRING" id="512565.AMIS_20740"/>
<feature type="compositionally biased region" description="Low complexity" evidence="1">
    <location>
        <begin position="124"/>
        <end position="133"/>
    </location>
</feature>
<dbReference type="PATRIC" id="fig|512565.3.peg.2075"/>
<dbReference type="eggNOG" id="ENOG5031VER">
    <property type="taxonomic scope" value="Bacteria"/>
</dbReference>
<dbReference type="KEGG" id="ams:AMIS_20740"/>